<reference evidence="5" key="1">
    <citation type="journal article" date="2014" name="Science">
        <title>Structural and functional partitioning of bread wheat chromosome 3B.</title>
        <authorList>
            <person name="Choulet F."/>
            <person name="Alberti A."/>
            <person name="Theil S."/>
            <person name="Glover N."/>
            <person name="Barbe V."/>
            <person name="Daron J."/>
            <person name="Pingault L."/>
            <person name="Sourdille P."/>
            <person name="Couloux A."/>
            <person name="Paux E."/>
            <person name="Leroy P."/>
            <person name="Mangenot S."/>
            <person name="Guilhot N."/>
            <person name="Le Gouis J."/>
            <person name="Balfourier F."/>
            <person name="Alaux M."/>
            <person name="Jamilloux V."/>
            <person name="Poulain J."/>
            <person name="Durand C."/>
            <person name="Bellec A."/>
            <person name="Gaspin C."/>
            <person name="Safar J."/>
            <person name="Dolezel J."/>
            <person name="Rogers J."/>
            <person name="Vandepoele K."/>
            <person name="Aury J.M."/>
            <person name="Mayer K."/>
            <person name="Berges H."/>
            <person name="Quesneville H."/>
            <person name="Wincker P."/>
            <person name="Feuillet C."/>
        </authorList>
    </citation>
    <scope>NUCLEOTIDE SEQUENCE</scope>
</reference>
<dbReference type="PANTHER" id="PTHR46080:SF5">
    <property type="entry name" value="OS01G0329400 PROTEIN"/>
    <property type="match status" value="1"/>
</dbReference>
<organism evidence="5">
    <name type="scientific">Triticum aestivum</name>
    <name type="common">Wheat</name>
    <dbReference type="NCBI Taxonomy" id="4565"/>
    <lineage>
        <taxon>Eukaryota</taxon>
        <taxon>Viridiplantae</taxon>
        <taxon>Streptophyta</taxon>
        <taxon>Embryophyta</taxon>
        <taxon>Tracheophyta</taxon>
        <taxon>Spermatophyta</taxon>
        <taxon>Magnoliopsida</taxon>
        <taxon>Liliopsida</taxon>
        <taxon>Poales</taxon>
        <taxon>Poaceae</taxon>
        <taxon>BOP clade</taxon>
        <taxon>Pooideae</taxon>
        <taxon>Triticodae</taxon>
        <taxon>Triticeae</taxon>
        <taxon>Triticinae</taxon>
        <taxon>Triticum</taxon>
    </lineage>
</organism>
<dbReference type="Pfam" id="PF00153">
    <property type="entry name" value="Mito_carr"/>
    <property type="match status" value="1"/>
</dbReference>
<dbReference type="PANTHER" id="PTHR46080">
    <property type="entry name" value="MITOCHONDRIAL SUBSTRATE CARRIER FAMILY PROTEIN J"/>
    <property type="match status" value="1"/>
</dbReference>
<accession>A0A077RXA4</accession>
<keyword evidence="3" id="KW-0472">Membrane</keyword>
<dbReference type="ExpressionAtlas" id="A0A077RXA4">
    <property type="expression patterns" value="baseline and differential"/>
</dbReference>
<feature type="region of interest" description="Disordered" evidence="4">
    <location>
        <begin position="1"/>
        <end position="34"/>
    </location>
</feature>
<dbReference type="InterPro" id="IPR023395">
    <property type="entry name" value="MCP_dom_sf"/>
</dbReference>
<dbReference type="Gene3D" id="1.50.40.10">
    <property type="entry name" value="Mitochondrial carrier domain"/>
    <property type="match status" value="1"/>
</dbReference>
<dbReference type="HOGENOM" id="CLU_614538_0_0_1"/>
<dbReference type="GO" id="GO:0016020">
    <property type="term" value="C:membrane"/>
    <property type="evidence" value="ECO:0007669"/>
    <property type="project" value="UniProtKB-SubCell"/>
</dbReference>
<keyword evidence="2" id="KW-0812">Transmembrane</keyword>
<evidence type="ECO:0000256" key="2">
    <source>
        <dbReference type="ARBA" id="ARBA00022692"/>
    </source>
</evidence>
<proteinExistence type="predicted"/>
<evidence type="ECO:0000313" key="5">
    <source>
        <dbReference type="EMBL" id="CDM81719.1"/>
    </source>
</evidence>
<dbReference type="AlphaFoldDB" id="A0A077RXA4"/>
<evidence type="ECO:0000256" key="4">
    <source>
        <dbReference type="SAM" id="MobiDB-lite"/>
    </source>
</evidence>
<comment type="subcellular location">
    <subcellularLocation>
        <location evidence="1">Membrane</location>
        <topology evidence="1">Multi-pass membrane protein</topology>
    </subcellularLocation>
</comment>
<sequence length="446" mass="47494">MAVAPGQPDVGGELVITSLGSHPDSMGARSTRLPPSTDDAVLVAAVGIGPTHGILLTSVSRCLIGCEDAMMKSVRFEIEKAISPQLTHLAGEAHEHRQPPHAPVRARWTAAETLPHQLLVCGVPNTVGVARLASHGHALLLLVAVGAATCQAKLRSGRTGSLHAAANRVAPARLVRAVLTRRQWPPIAGRRMYPAGFVHCVGRTSPPAMTLPTSPVPPAFPASGAGSDHLPLFLARAPWWLPRPASLAACVCRSHGVCPLAARWGNQSIREREGEKAGGTHAAGDDVRWQEDGRLDKAKFHVIGAILFTAQQGVLHPTAVVKTRMQVAEGGLSHMSGFVVFRKILRSDGIPGVFRGFGTSAVGALLAVYWVNRGLCHFRHKDWARGHYLLGCALLLKGDCALTIKEFDKINPTAYVFSIGVQFGKTLTITLVPYIQDTGFSNTVVT</sequence>
<gene>
    <name evidence="5" type="ORF">TRAES_3BF002600070CFD_c1</name>
</gene>
<dbReference type="SUPFAM" id="SSF103506">
    <property type="entry name" value="Mitochondrial carrier"/>
    <property type="match status" value="1"/>
</dbReference>
<dbReference type="InterPro" id="IPR018108">
    <property type="entry name" value="MCP_transmembrane"/>
</dbReference>
<evidence type="ECO:0000256" key="3">
    <source>
        <dbReference type="ARBA" id="ARBA00023136"/>
    </source>
</evidence>
<dbReference type="EMBL" id="HG670306">
    <property type="protein sequence ID" value="CDM81719.1"/>
    <property type="molecule type" value="Genomic_DNA"/>
</dbReference>
<name>A0A077RXA4_WHEAT</name>
<evidence type="ECO:0000256" key="1">
    <source>
        <dbReference type="ARBA" id="ARBA00004141"/>
    </source>
</evidence>
<protein>
    <submittedName>
        <fullName evidence="5">Uncharacterized protein</fullName>
    </submittedName>
</protein>